<evidence type="ECO:0000313" key="5">
    <source>
        <dbReference type="Proteomes" id="UP000050640"/>
    </source>
</evidence>
<dbReference type="PANTHER" id="PTHR45640">
    <property type="entry name" value="HEAT SHOCK PROTEIN HSP-12.2-RELATED"/>
    <property type="match status" value="1"/>
</dbReference>
<dbReference type="GO" id="GO:0009408">
    <property type="term" value="P:response to heat"/>
    <property type="evidence" value="ECO:0007669"/>
    <property type="project" value="TreeGrafter"/>
</dbReference>
<evidence type="ECO:0000256" key="1">
    <source>
        <dbReference type="PROSITE-ProRule" id="PRU00285"/>
    </source>
</evidence>
<dbReference type="InterPro" id="IPR008978">
    <property type="entry name" value="HSP20-like_chaperone"/>
</dbReference>
<dbReference type="PROSITE" id="PS01031">
    <property type="entry name" value="SHSP"/>
    <property type="match status" value="1"/>
</dbReference>
<feature type="compositionally biased region" description="Polar residues" evidence="3">
    <location>
        <begin position="164"/>
        <end position="174"/>
    </location>
</feature>
<dbReference type="SUPFAM" id="SSF49764">
    <property type="entry name" value="HSP20-like chaperones"/>
    <property type="match status" value="1"/>
</dbReference>
<dbReference type="GO" id="GO:0042026">
    <property type="term" value="P:protein refolding"/>
    <property type="evidence" value="ECO:0007669"/>
    <property type="project" value="TreeGrafter"/>
</dbReference>
<keyword evidence="5" id="KW-1185">Reference proteome</keyword>
<dbReference type="GO" id="GO:0005737">
    <property type="term" value="C:cytoplasm"/>
    <property type="evidence" value="ECO:0007669"/>
    <property type="project" value="TreeGrafter"/>
</dbReference>
<feature type="region of interest" description="Disordered" evidence="3">
    <location>
        <begin position="152"/>
        <end position="198"/>
    </location>
</feature>
<accession>A0A0R3S0V3</accession>
<organism evidence="5 6">
    <name type="scientific">Elaeophora elaphi</name>
    <dbReference type="NCBI Taxonomy" id="1147741"/>
    <lineage>
        <taxon>Eukaryota</taxon>
        <taxon>Metazoa</taxon>
        <taxon>Ecdysozoa</taxon>
        <taxon>Nematoda</taxon>
        <taxon>Chromadorea</taxon>
        <taxon>Rhabditida</taxon>
        <taxon>Spirurina</taxon>
        <taxon>Spiruromorpha</taxon>
        <taxon>Filarioidea</taxon>
        <taxon>Onchocercidae</taxon>
        <taxon>Elaeophora</taxon>
    </lineage>
</organism>
<dbReference type="GO" id="GO:0051082">
    <property type="term" value="F:unfolded protein binding"/>
    <property type="evidence" value="ECO:0007669"/>
    <property type="project" value="TreeGrafter"/>
</dbReference>
<dbReference type="PRINTS" id="PR00299">
    <property type="entry name" value="ACRYSTALLIN"/>
</dbReference>
<dbReference type="AlphaFoldDB" id="A0A0R3S0V3"/>
<dbReference type="GO" id="GO:0036498">
    <property type="term" value="P:IRE1-mediated unfolded protein response"/>
    <property type="evidence" value="ECO:0007669"/>
    <property type="project" value="TreeGrafter"/>
</dbReference>
<dbReference type="GO" id="GO:0005634">
    <property type="term" value="C:nucleus"/>
    <property type="evidence" value="ECO:0007669"/>
    <property type="project" value="TreeGrafter"/>
</dbReference>
<dbReference type="Proteomes" id="UP000050640">
    <property type="component" value="Unplaced"/>
</dbReference>
<evidence type="ECO:0000313" key="6">
    <source>
        <dbReference type="WBParaSite" id="EEL_0000827101-mRNA-1"/>
    </source>
</evidence>
<dbReference type="Pfam" id="PF00011">
    <property type="entry name" value="HSP20"/>
    <property type="match status" value="1"/>
</dbReference>
<sequence length="198" mass="22756">MSNPPEQHRDVQPSGRRSRFSDTEFMSFNEIVRRMFENLFRGLEQQYHQLGIGWSGLSTDMAPFQYSFGNSVGQIVNNTEKFAVEMNVSQFHPDDLKVSLRHGELSIEGNQKQQRDQHGYIERHFIRRLTLPDDVDETTLTSHLKDNGILEISARKKNVPPTTPTRNIPIQTHNADQHRSRSLKRSDSSGSRTGISNH</sequence>
<evidence type="ECO:0000256" key="2">
    <source>
        <dbReference type="RuleBase" id="RU003616"/>
    </source>
</evidence>
<protein>
    <submittedName>
        <fullName evidence="6">SHSP domain-containing protein</fullName>
    </submittedName>
</protein>
<evidence type="ECO:0000256" key="3">
    <source>
        <dbReference type="SAM" id="MobiDB-lite"/>
    </source>
</evidence>
<feature type="compositionally biased region" description="Basic and acidic residues" evidence="3">
    <location>
        <begin position="175"/>
        <end position="187"/>
    </location>
</feature>
<dbReference type="STRING" id="1147741.A0A0R3S0V3"/>
<proteinExistence type="inferred from homology"/>
<dbReference type="InterPro" id="IPR001436">
    <property type="entry name" value="Alpha-crystallin/sHSP_animal"/>
</dbReference>
<feature type="domain" description="SHSP" evidence="4">
    <location>
        <begin position="63"/>
        <end position="173"/>
    </location>
</feature>
<dbReference type="InterPro" id="IPR002068">
    <property type="entry name" value="A-crystallin/Hsp20_dom"/>
</dbReference>
<dbReference type="Gene3D" id="2.60.40.790">
    <property type="match status" value="1"/>
</dbReference>
<dbReference type="CDD" id="cd06526">
    <property type="entry name" value="metazoan_ACD"/>
    <property type="match status" value="1"/>
</dbReference>
<comment type="similarity">
    <text evidence="1 2">Belongs to the small heat shock protein (HSP20) family.</text>
</comment>
<dbReference type="PANTHER" id="PTHR45640:SF32">
    <property type="entry name" value="STRESS-INDUCED PROTEIN 1"/>
    <property type="match status" value="1"/>
</dbReference>
<evidence type="ECO:0000259" key="4">
    <source>
        <dbReference type="PROSITE" id="PS01031"/>
    </source>
</evidence>
<name>A0A0R3S0V3_9BILA</name>
<reference evidence="6" key="1">
    <citation type="submission" date="2017-02" db="UniProtKB">
        <authorList>
            <consortium name="WormBaseParasite"/>
        </authorList>
    </citation>
    <scope>IDENTIFICATION</scope>
</reference>
<dbReference type="WBParaSite" id="EEL_0000827101-mRNA-1">
    <property type="protein sequence ID" value="EEL_0000827101-mRNA-1"/>
    <property type="gene ID" value="EEL_0000827101"/>
</dbReference>